<sequence length="80" mass="9868">MDKRKLDAYVLFLLKKEQREDYLYSTVASNKLLISNLRGNEKFTLLTQFFFHYTNIEICLFILKKIERDFLIKYRNFLYK</sequence>
<dbReference type="AlphaFoldDB" id="A0AA91V9A9"/>
<accession>A0AA91V9A9</accession>
<organism evidence="1 2">
    <name type="scientific">Bacillus pseudomycoides</name>
    <dbReference type="NCBI Taxonomy" id="64104"/>
    <lineage>
        <taxon>Bacteria</taxon>
        <taxon>Bacillati</taxon>
        <taxon>Bacillota</taxon>
        <taxon>Bacilli</taxon>
        <taxon>Bacillales</taxon>
        <taxon>Bacillaceae</taxon>
        <taxon>Bacillus</taxon>
        <taxon>Bacillus cereus group</taxon>
    </lineage>
</organism>
<name>A0AA91V9A9_9BACI</name>
<protein>
    <submittedName>
        <fullName evidence="1">Uncharacterized protein</fullName>
    </submittedName>
</protein>
<comment type="caution">
    <text evidence="1">The sequence shown here is derived from an EMBL/GenBank/DDBJ whole genome shotgun (WGS) entry which is preliminary data.</text>
</comment>
<dbReference type="EMBL" id="NVOR01000096">
    <property type="protein sequence ID" value="PED80789.1"/>
    <property type="molecule type" value="Genomic_DNA"/>
</dbReference>
<reference evidence="1 2" key="1">
    <citation type="submission" date="2017-09" db="EMBL/GenBank/DDBJ databases">
        <title>Large-scale bioinformatics analysis of Bacillus genomes uncovers conserved roles of natural products in bacterial physiology.</title>
        <authorList>
            <consortium name="Agbiome Team Llc"/>
            <person name="Bleich R.M."/>
            <person name="Grubbs K.J."/>
            <person name="Santa Maria K.C."/>
            <person name="Allen S.E."/>
            <person name="Farag S."/>
            <person name="Shank E.A."/>
            <person name="Bowers A."/>
        </authorList>
    </citation>
    <scope>NUCLEOTIDE SEQUENCE [LARGE SCALE GENOMIC DNA]</scope>
    <source>
        <strain evidence="1 2">AFS092012</strain>
    </source>
</reference>
<evidence type="ECO:0000313" key="2">
    <source>
        <dbReference type="Proteomes" id="UP000221020"/>
    </source>
</evidence>
<gene>
    <name evidence="1" type="ORF">CON65_20800</name>
</gene>
<proteinExistence type="predicted"/>
<dbReference type="Proteomes" id="UP000221020">
    <property type="component" value="Unassembled WGS sequence"/>
</dbReference>
<evidence type="ECO:0000313" key="1">
    <source>
        <dbReference type="EMBL" id="PED80789.1"/>
    </source>
</evidence>